<dbReference type="RefSeq" id="WP_028498725.1">
    <property type="nucleotide sequence ID" value="NZ_CALFSO010000038.1"/>
</dbReference>
<keyword evidence="2" id="KW-1185">Reference proteome</keyword>
<gene>
    <name evidence="1" type="ORF">DAI18_06605</name>
</gene>
<dbReference type="OrthoDB" id="8964242at2"/>
<organism evidence="1 2">
    <name type="scientific">Microvirgula aerodenitrificans</name>
    <dbReference type="NCBI Taxonomy" id="57480"/>
    <lineage>
        <taxon>Bacteria</taxon>
        <taxon>Pseudomonadati</taxon>
        <taxon>Pseudomonadota</taxon>
        <taxon>Betaproteobacteria</taxon>
        <taxon>Neisseriales</taxon>
        <taxon>Aquaspirillaceae</taxon>
        <taxon>Microvirgula</taxon>
    </lineage>
</organism>
<evidence type="ECO:0000313" key="1">
    <source>
        <dbReference type="EMBL" id="AVY93755.1"/>
    </source>
</evidence>
<dbReference type="EMBL" id="CP028519">
    <property type="protein sequence ID" value="AVY93755.1"/>
    <property type="molecule type" value="Genomic_DNA"/>
</dbReference>
<dbReference type="AlphaFoldDB" id="A0A2S0P8U6"/>
<reference evidence="1 2" key="1">
    <citation type="submission" date="2018-04" db="EMBL/GenBank/DDBJ databases">
        <title>Denitrifier Microvirgula.</title>
        <authorList>
            <person name="Anderson E."/>
            <person name="Jang J."/>
            <person name="Ishii S."/>
        </authorList>
    </citation>
    <scope>NUCLEOTIDE SEQUENCE [LARGE SCALE GENOMIC DNA]</scope>
    <source>
        <strain evidence="1 2">BE2.4</strain>
    </source>
</reference>
<evidence type="ECO:0000313" key="2">
    <source>
        <dbReference type="Proteomes" id="UP000244173"/>
    </source>
</evidence>
<dbReference type="KEGG" id="maer:DAI18_06605"/>
<dbReference type="CDD" id="cd22214">
    <property type="entry name" value="AcrIIC2"/>
    <property type="match status" value="1"/>
</dbReference>
<dbReference type="Proteomes" id="UP000244173">
    <property type="component" value="Chromosome"/>
</dbReference>
<name>A0A2S0P8U6_9NEIS</name>
<dbReference type="STRING" id="1122240.GCA_000620105_01369"/>
<proteinExistence type="predicted"/>
<protein>
    <submittedName>
        <fullName evidence="1">Uncharacterized protein</fullName>
    </submittedName>
</protein>
<sequence>MRTIKASSTLPGDPFLPNRFIFGDAVDAEGLEEHEYLVHTEEPTFVCRIVVQDLEFKGSDAEGFCSAMLYDEAENVSYYACNDGVTLTDFNFYGNGEPTAGVLQKICDDAIACYWAIDEAYKKREAEPIRRLRVMKRETDESASVAERAASLAAAARGADSDPAAGIQLAVQTQAALNSNDPRIFTEAQLALVEEPQARNTLLSRARELIAFPDVARPDGSFKPYELWAVPLMYTVEHAGEGWYFPGLDGLEAVLREHYHLAPKVQLHVSPALFTHGMLRDSACQTLIHVADALDAGEVFVPEEVDAMRRRYEEERQNYLPRLTLNWIVFAVERGTLQGEHADPQLLLDAMMPVIEQSMNAEIDYGEATIFQPEPLWQSFATGTQEYNVKRLMFCLSYLEKSIGLNAVRAEVEYRPQASAWWLSLLHTRDGESLTSFAWLISPDLAPDRDAALVQLSELLQQFEISMVPPRDLLH</sequence>
<accession>A0A2S0P8U6</accession>